<dbReference type="InterPro" id="IPR050426">
    <property type="entry name" value="Glycosyltransferase_28"/>
</dbReference>
<dbReference type="SUPFAM" id="SSF53756">
    <property type="entry name" value="UDP-Glycosyltransferase/glycogen phosphorylase"/>
    <property type="match status" value="1"/>
</dbReference>
<gene>
    <name evidence="3" type="ORF">O1Q98_04955</name>
</gene>
<sequence>MKIFLSTLGSAGDVYPFIAIGEVLKRAGYEVCLCTNPYFEHIANARGLDFIAAGTIEDYLHAVNSPQLWQQQSAFRQMAEFMNAQQPAVYTALAPHVDSTSIILTSLWSFSAKMLGETHGCCVIPVRVTPSTFVSRYDPPHHKQLHWVRFLPLSFRRACLAIIEKYVLDSPLASSFNRLRHQYGLSPVERILTRWTHQTDAALLCLFPEWFAHPHPDWPAHVRQVGFARFNLLDDAPDDAEDADNPLDTFIARKPTVIVMPSWALHTQPTLITALVRHIRARGYQCLIIDQTLDTQANDDDGVRVLPHINLHRYLSRFRAIIHHGGIGTTAQAFAAGLPQLIIPSAFDQFDNARRVAAMGCGIGLATHQLTNLDSVLARLLTDPDIAKNCHRIRQLVPDAGRVNTHIVAVVDEAYRRHLTRH</sequence>
<dbReference type="PANTHER" id="PTHR48050:SF13">
    <property type="entry name" value="STEROL 3-BETA-GLUCOSYLTRANSFERASE UGT80A2"/>
    <property type="match status" value="1"/>
</dbReference>
<dbReference type="InterPro" id="IPR002213">
    <property type="entry name" value="UDP_glucos_trans"/>
</dbReference>
<evidence type="ECO:0000313" key="4">
    <source>
        <dbReference type="Proteomes" id="UP001219630"/>
    </source>
</evidence>
<evidence type="ECO:0000313" key="3">
    <source>
        <dbReference type="EMBL" id="WFN56630.1"/>
    </source>
</evidence>
<dbReference type="EC" id="2.4.-.-" evidence="3"/>
<dbReference type="GO" id="GO:0016757">
    <property type="term" value="F:glycosyltransferase activity"/>
    <property type="evidence" value="ECO:0007669"/>
    <property type="project" value="UniProtKB-KW"/>
</dbReference>
<keyword evidence="3" id="KW-0808">Transferase</keyword>
<proteinExistence type="predicted"/>
<dbReference type="EMBL" id="CP114280">
    <property type="protein sequence ID" value="WFN56630.1"/>
    <property type="molecule type" value="Genomic_DNA"/>
</dbReference>
<dbReference type="InterPro" id="IPR010610">
    <property type="entry name" value="EryCIII-like_C"/>
</dbReference>
<dbReference type="Gene3D" id="3.40.50.2000">
    <property type="entry name" value="Glycogen Phosphorylase B"/>
    <property type="match status" value="2"/>
</dbReference>
<dbReference type="InterPro" id="IPR004276">
    <property type="entry name" value="GlycoTrans_28_N"/>
</dbReference>
<protein>
    <submittedName>
        <fullName evidence="3">Glycosyltransferase</fullName>
        <ecNumber evidence="3">2.4.-.-</ecNumber>
    </submittedName>
</protein>
<keyword evidence="3" id="KW-0328">Glycosyltransferase</keyword>
<name>A0ABY8G9I2_9GAMM</name>
<keyword evidence="4" id="KW-1185">Reference proteome</keyword>
<dbReference type="CDD" id="cd03784">
    <property type="entry name" value="GT1_Gtf-like"/>
    <property type="match status" value="1"/>
</dbReference>
<reference evidence="3 4" key="1">
    <citation type="submission" date="2022-12" db="EMBL/GenBank/DDBJ databases">
        <title>Complete genome sequencing of Dickeya lacustris type strain LMG30899.</title>
        <authorList>
            <person name="Dobhal S."/>
            <person name="Arizala D."/>
            <person name="Arif M."/>
        </authorList>
    </citation>
    <scope>NUCLEOTIDE SEQUENCE [LARGE SCALE GENOMIC DNA]</scope>
    <source>
        <strain evidence="3 4">LMG30899</strain>
    </source>
</reference>
<dbReference type="Pfam" id="PF06722">
    <property type="entry name" value="EryCIII-like_C"/>
    <property type="match status" value="1"/>
</dbReference>
<feature type="domain" description="Glycosyltransferase family 28 N-terminal" evidence="1">
    <location>
        <begin position="3"/>
        <end position="117"/>
    </location>
</feature>
<dbReference type="PANTHER" id="PTHR48050">
    <property type="entry name" value="STEROL 3-BETA-GLUCOSYLTRANSFERASE"/>
    <property type="match status" value="1"/>
</dbReference>
<evidence type="ECO:0000259" key="1">
    <source>
        <dbReference type="Pfam" id="PF03033"/>
    </source>
</evidence>
<dbReference type="Pfam" id="PF03033">
    <property type="entry name" value="Glyco_transf_28"/>
    <property type="match status" value="1"/>
</dbReference>
<dbReference type="Proteomes" id="UP001219630">
    <property type="component" value="Chromosome"/>
</dbReference>
<dbReference type="RefSeq" id="WP_125260037.1">
    <property type="nucleotide sequence ID" value="NZ_CP114280.1"/>
</dbReference>
<accession>A0ABY8G9I2</accession>
<feature type="domain" description="Erythromycin biosynthesis protein CIII-like C-terminal" evidence="2">
    <location>
        <begin position="296"/>
        <end position="395"/>
    </location>
</feature>
<evidence type="ECO:0000259" key="2">
    <source>
        <dbReference type="Pfam" id="PF06722"/>
    </source>
</evidence>
<organism evidence="3 4">
    <name type="scientific">Dickeya lacustris</name>
    <dbReference type="NCBI Taxonomy" id="2259638"/>
    <lineage>
        <taxon>Bacteria</taxon>
        <taxon>Pseudomonadati</taxon>
        <taxon>Pseudomonadota</taxon>
        <taxon>Gammaproteobacteria</taxon>
        <taxon>Enterobacterales</taxon>
        <taxon>Pectobacteriaceae</taxon>
        <taxon>Dickeya</taxon>
    </lineage>
</organism>